<evidence type="ECO:0000256" key="4">
    <source>
        <dbReference type="ARBA" id="ARBA00022692"/>
    </source>
</evidence>
<keyword evidence="5 7" id="KW-1133">Transmembrane helix</keyword>
<comment type="subcellular location">
    <subcellularLocation>
        <location evidence="1 7">Cell membrane</location>
        <topology evidence="1 7">Multi-pass membrane protein</topology>
    </subcellularLocation>
</comment>
<proteinExistence type="inferred from homology"/>
<keyword evidence="3" id="KW-1003">Cell membrane</keyword>
<dbReference type="EMBL" id="JADKGY010000022">
    <property type="protein sequence ID" value="MBK9983662.1"/>
    <property type="molecule type" value="Genomic_DNA"/>
</dbReference>
<evidence type="ECO:0000256" key="7">
    <source>
        <dbReference type="RuleBase" id="RU363032"/>
    </source>
</evidence>
<feature type="transmembrane region" description="Helical" evidence="7">
    <location>
        <begin position="370"/>
        <end position="390"/>
    </location>
</feature>
<dbReference type="Pfam" id="PF00528">
    <property type="entry name" value="BPD_transp_1"/>
    <property type="match status" value="1"/>
</dbReference>
<feature type="transmembrane region" description="Helical" evidence="7">
    <location>
        <begin position="21"/>
        <end position="41"/>
    </location>
</feature>
<dbReference type="PROSITE" id="PS50928">
    <property type="entry name" value="ABC_TM1"/>
    <property type="match status" value="1"/>
</dbReference>
<dbReference type="SUPFAM" id="SSF161098">
    <property type="entry name" value="MetI-like"/>
    <property type="match status" value="1"/>
</dbReference>
<feature type="transmembrane region" description="Helical" evidence="7">
    <location>
        <begin position="202"/>
        <end position="222"/>
    </location>
</feature>
<organism evidence="9 10">
    <name type="scientific">Candidatus Opimibacter skivensis</name>
    <dbReference type="NCBI Taxonomy" id="2982028"/>
    <lineage>
        <taxon>Bacteria</taxon>
        <taxon>Pseudomonadati</taxon>
        <taxon>Bacteroidota</taxon>
        <taxon>Saprospiria</taxon>
        <taxon>Saprospirales</taxon>
        <taxon>Saprospiraceae</taxon>
        <taxon>Candidatus Opimibacter</taxon>
    </lineage>
</organism>
<feature type="transmembrane region" description="Helical" evidence="7">
    <location>
        <begin position="145"/>
        <end position="169"/>
    </location>
</feature>
<dbReference type="InterPro" id="IPR035906">
    <property type="entry name" value="MetI-like_sf"/>
</dbReference>
<dbReference type="InterPro" id="IPR000515">
    <property type="entry name" value="MetI-like"/>
</dbReference>
<evidence type="ECO:0000259" key="8">
    <source>
        <dbReference type="PROSITE" id="PS50928"/>
    </source>
</evidence>
<evidence type="ECO:0000256" key="2">
    <source>
        <dbReference type="ARBA" id="ARBA00022448"/>
    </source>
</evidence>
<reference evidence="9 10" key="1">
    <citation type="submission" date="2020-10" db="EMBL/GenBank/DDBJ databases">
        <title>Connecting structure to function with the recovery of over 1000 high-quality activated sludge metagenome-assembled genomes encoding full-length rRNA genes using long-read sequencing.</title>
        <authorList>
            <person name="Singleton C.M."/>
            <person name="Petriglieri F."/>
            <person name="Kristensen J.M."/>
            <person name="Kirkegaard R.H."/>
            <person name="Michaelsen T.Y."/>
            <person name="Andersen M.H."/>
            <person name="Karst S.M."/>
            <person name="Dueholm M.S."/>
            <person name="Nielsen P.H."/>
            <person name="Albertsen M."/>
        </authorList>
    </citation>
    <scope>NUCLEOTIDE SEQUENCE [LARGE SCALE GENOMIC DNA]</scope>
    <source>
        <strain evidence="9">Ribe_18-Q3-R11-54_MAXAC.273</strain>
    </source>
</reference>
<feature type="transmembrane region" description="Helical" evidence="7">
    <location>
        <begin position="176"/>
        <end position="196"/>
    </location>
</feature>
<evidence type="ECO:0000256" key="6">
    <source>
        <dbReference type="ARBA" id="ARBA00023136"/>
    </source>
</evidence>
<evidence type="ECO:0000256" key="1">
    <source>
        <dbReference type="ARBA" id="ARBA00004651"/>
    </source>
</evidence>
<name>A0A9D7SXC7_9BACT</name>
<keyword evidence="4 7" id="KW-0812">Transmembrane</keyword>
<keyword evidence="6 7" id="KW-0472">Membrane</keyword>
<comment type="caution">
    <text evidence="9">The sequence shown here is derived from an EMBL/GenBank/DDBJ whole genome shotgun (WGS) entry which is preliminary data.</text>
</comment>
<dbReference type="CDD" id="cd06261">
    <property type="entry name" value="TM_PBP2"/>
    <property type="match status" value="1"/>
</dbReference>
<dbReference type="Gene3D" id="1.10.3720.10">
    <property type="entry name" value="MetI-like"/>
    <property type="match status" value="1"/>
</dbReference>
<feature type="domain" description="ABC transmembrane type-1" evidence="8">
    <location>
        <begin position="202"/>
        <end position="391"/>
    </location>
</feature>
<dbReference type="AlphaFoldDB" id="A0A9D7SXC7"/>
<evidence type="ECO:0000313" key="9">
    <source>
        <dbReference type="EMBL" id="MBK9983662.1"/>
    </source>
</evidence>
<evidence type="ECO:0000313" key="10">
    <source>
        <dbReference type="Proteomes" id="UP000808337"/>
    </source>
</evidence>
<dbReference type="Proteomes" id="UP000808337">
    <property type="component" value="Unassembled WGS sequence"/>
</dbReference>
<dbReference type="PANTHER" id="PTHR43386:SF1">
    <property type="entry name" value="D,D-DIPEPTIDE TRANSPORT SYSTEM PERMEASE PROTEIN DDPC-RELATED"/>
    <property type="match status" value="1"/>
</dbReference>
<sequence>MKKEALSYYTLLPGWRSPLSLRLSWLFILIVSLIAILGPLISNEKPYMCRLEGRTYFPLFSGISEAELSTLYPSFSPVEWRSTSFESIWRAPIPYSHTTIDLASGSHLSPIASQPLSLRFRHWLGTDALGRDVLAGMIRGCRVSLLIGFGSMLLALLFGVPLGSAAAYWGNRKWRVSWIQVIETLIFFILLFIIWWLPFSVFLKYVLLILLIIALAMVFRFSRTIRSKQTGIPIDTIVMSLISIVDSFPGLFIILILLVILPVKGLLTVMMAIALLRWPVMARYMRAEVFKMKESNYIKAAQLLNIPDLKILKNHLIPYAFRPVMITFIFGVSSAILAESSLSFLGIGLPPEEMNWGRLLSQSRNHFDDWWLVLFPGCAIFFTLLSLYTIGNMLKKRVEQGIPDIHQIPLITE</sequence>
<feature type="transmembrane region" description="Helical" evidence="7">
    <location>
        <begin position="324"/>
        <end position="350"/>
    </location>
</feature>
<evidence type="ECO:0000256" key="5">
    <source>
        <dbReference type="ARBA" id="ARBA00022989"/>
    </source>
</evidence>
<dbReference type="GO" id="GO:0005886">
    <property type="term" value="C:plasma membrane"/>
    <property type="evidence" value="ECO:0007669"/>
    <property type="project" value="UniProtKB-SubCell"/>
</dbReference>
<dbReference type="InterPro" id="IPR050366">
    <property type="entry name" value="BP-dependent_transpt_permease"/>
</dbReference>
<protein>
    <submittedName>
        <fullName evidence="9">ABC transporter permease</fullName>
    </submittedName>
</protein>
<evidence type="ECO:0000256" key="3">
    <source>
        <dbReference type="ARBA" id="ARBA00022475"/>
    </source>
</evidence>
<keyword evidence="2 7" id="KW-0813">Transport</keyword>
<gene>
    <name evidence="9" type="ORF">IPP15_14990</name>
</gene>
<dbReference type="PANTHER" id="PTHR43386">
    <property type="entry name" value="OLIGOPEPTIDE TRANSPORT SYSTEM PERMEASE PROTEIN APPC"/>
    <property type="match status" value="1"/>
</dbReference>
<comment type="similarity">
    <text evidence="7">Belongs to the binding-protein-dependent transport system permease family.</text>
</comment>
<dbReference type="GO" id="GO:0055085">
    <property type="term" value="P:transmembrane transport"/>
    <property type="evidence" value="ECO:0007669"/>
    <property type="project" value="InterPro"/>
</dbReference>
<accession>A0A9D7SXC7</accession>